<gene>
    <name evidence="3" type="ORF">MKY91_15170</name>
</gene>
<dbReference type="SUPFAM" id="SSF53474">
    <property type="entry name" value="alpha/beta-Hydrolases"/>
    <property type="match status" value="1"/>
</dbReference>
<reference evidence="3 4" key="1">
    <citation type="submission" date="2024-03" db="EMBL/GenBank/DDBJ databases">
        <title>Bacilli Hybrid Assemblies.</title>
        <authorList>
            <person name="Kovac J."/>
        </authorList>
    </citation>
    <scope>NUCLEOTIDE SEQUENCE [LARGE SCALE GENOMIC DNA]</scope>
    <source>
        <strain evidence="3 4">FSL R7-0666</strain>
    </source>
</reference>
<sequence>MTVNLSGCDPLERIIDKQRVPSPHPDIHLYILTYWSEGYKVKGYLAEPIWSKSLPGLLYLRGGIKNVGMVRIQRLIQWASEGFIVFGPFYRGNKGGEGNEDFGGQDRLDAVCAVDVLRENKRFDQEQGIHAIGFSRGGVMALWAAIHRKEIKSIISWSGVTDMFLTYRERVDLRRMMKRVIGGTPTKYPERYDFRTPLNQLKDIHGSVLIIHGELDEHVSIEHAYQLETLLEQENKHVESWYYKTFSHQFPIRQQQVILREAAKWMKRQ</sequence>
<feature type="domain" description="Peptidase S9 prolyl oligopeptidase catalytic" evidence="2">
    <location>
        <begin position="77"/>
        <end position="268"/>
    </location>
</feature>
<accession>A0ABU9VLI5</accession>
<keyword evidence="4" id="KW-1185">Reference proteome</keyword>
<evidence type="ECO:0000313" key="4">
    <source>
        <dbReference type="Proteomes" id="UP001418796"/>
    </source>
</evidence>
<keyword evidence="1" id="KW-0378">Hydrolase</keyword>
<evidence type="ECO:0000256" key="1">
    <source>
        <dbReference type="ARBA" id="ARBA00022801"/>
    </source>
</evidence>
<dbReference type="InterPro" id="IPR001375">
    <property type="entry name" value="Peptidase_S9_cat"/>
</dbReference>
<dbReference type="Proteomes" id="UP001418796">
    <property type="component" value="Unassembled WGS sequence"/>
</dbReference>
<comment type="caution">
    <text evidence="3">The sequence shown here is derived from an EMBL/GenBank/DDBJ whole genome shotgun (WGS) entry which is preliminary data.</text>
</comment>
<evidence type="ECO:0000313" key="3">
    <source>
        <dbReference type="EMBL" id="MEN0644492.1"/>
    </source>
</evidence>
<name>A0ABU9VLI5_9BACI</name>
<protein>
    <submittedName>
        <fullName evidence="3">Prolyl oligopeptidase family serine peptidase</fullName>
    </submittedName>
</protein>
<proteinExistence type="predicted"/>
<dbReference type="Pfam" id="PF00326">
    <property type="entry name" value="Peptidase_S9"/>
    <property type="match status" value="1"/>
</dbReference>
<evidence type="ECO:0000259" key="2">
    <source>
        <dbReference type="Pfam" id="PF00326"/>
    </source>
</evidence>
<dbReference type="RefSeq" id="WP_343131173.1">
    <property type="nucleotide sequence ID" value="NZ_JBCITK010000001.1"/>
</dbReference>
<dbReference type="EMBL" id="JBCITK010000001">
    <property type="protein sequence ID" value="MEN0644492.1"/>
    <property type="molecule type" value="Genomic_DNA"/>
</dbReference>
<dbReference type="InterPro" id="IPR029058">
    <property type="entry name" value="AB_hydrolase_fold"/>
</dbReference>
<dbReference type="PANTHER" id="PTHR42776">
    <property type="entry name" value="SERINE PEPTIDASE S9 FAMILY MEMBER"/>
    <property type="match status" value="1"/>
</dbReference>
<dbReference type="PANTHER" id="PTHR42776:SF27">
    <property type="entry name" value="DIPEPTIDYL PEPTIDASE FAMILY MEMBER 6"/>
    <property type="match status" value="1"/>
</dbReference>
<dbReference type="Gene3D" id="3.40.50.1820">
    <property type="entry name" value="alpha/beta hydrolase"/>
    <property type="match status" value="1"/>
</dbReference>
<organism evidence="3 4">
    <name type="scientific">Alkalicoccobacillus gibsonii</name>
    <dbReference type="NCBI Taxonomy" id="79881"/>
    <lineage>
        <taxon>Bacteria</taxon>
        <taxon>Bacillati</taxon>
        <taxon>Bacillota</taxon>
        <taxon>Bacilli</taxon>
        <taxon>Bacillales</taxon>
        <taxon>Bacillaceae</taxon>
        <taxon>Alkalicoccobacillus</taxon>
    </lineage>
</organism>